<dbReference type="AlphaFoldDB" id="A0A5N5GQZ8"/>
<sequence>MSHDAGFNMLNLANIEKLNGNNFNTWKQHIEMNLGMLKFNVAFKTPQPTTLVDGSIAQENGTFCQMGKSQSNAEVGTSLSALINSKHDGSSSVSEHVLKMVNISNKLNAMEIGITEQFLMHIALYSLSGDVNQLIAICCQEAERLKKSKAERMELANLLNIGKGKGKMIVGNENDNYKGNKPSRSRTTPNATIECSLMIHLPCFGIEDWGISSKTEC</sequence>
<reference evidence="2" key="2">
    <citation type="submission" date="2019-10" db="EMBL/GenBank/DDBJ databases">
        <title>A de novo genome assembly of a pear dwarfing rootstock.</title>
        <authorList>
            <person name="Wang F."/>
            <person name="Wang J."/>
            <person name="Li S."/>
            <person name="Zhang Y."/>
            <person name="Fang M."/>
            <person name="Ma L."/>
            <person name="Zhao Y."/>
            <person name="Jiang S."/>
        </authorList>
    </citation>
    <scope>NUCLEOTIDE SEQUENCE [LARGE SCALE GENOMIC DNA]</scope>
</reference>
<organism evidence="1 2">
    <name type="scientific">Pyrus ussuriensis x Pyrus communis</name>
    <dbReference type="NCBI Taxonomy" id="2448454"/>
    <lineage>
        <taxon>Eukaryota</taxon>
        <taxon>Viridiplantae</taxon>
        <taxon>Streptophyta</taxon>
        <taxon>Embryophyta</taxon>
        <taxon>Tracheophyta</taxon>
        <taxon>Spermatophyta</taxon>
        <taxon>Magnoliopsida</taxon>
        <taxon>eudicotyledons</taxon>
        <taxon>Gunneridae</taxon>
        <taxon>Pentapetalae</taxon>
        <taxon>rosids</taxon>
        <taxon>fabids</taxon>
        <taxon>Rosales</taxon>
        <taxon>Rosaceae</taxon>
        <taxon>Amygdaloideae</taxon>
        <taxon>Maleae</taxon>
        <taxon>Pyrus</taxon>
    </lineage>
</organism>
<keyword evidence="2" id="KW-1185">Reference proteome</keyword>
<evidence type="ECO:0000313" key="2">
    <source>
        <dbReference type="Proteomes" id="UP000327157"/>
    </source>
</evidence>
<reference evidence="1 2" key="3">
    <citation type="submission" date="2019-11" db="EMBL/GenBank/DDBJ databases">
        <title>A de novo genome assembly of a pear dwarfing rootstock.</title>
        <authorList>
            <person name="Wang F."/>
            <person name="Wang J."/>
            <person name="Li S."/>
            <person name="Zhang Y."/>
            <person name="Fang M."/>
            <person name="Ma L."/>
            <person name="Zhao Y."/>
            <person name="Jiang S."/>
        </authorList>
    </citation>
    <scope>NUCLEOTIDE SEQUENCE [LARGE SCALE GENOMIC DNA]</scope>
    <source>
        <strain evidence="1">S2</strain>
        <tissue evidence="1">Leaf</tissue>
    </source>
</reference>
<protein>
    <submittedName>
        <fullName evidence="1">Uncharacterized protein</fullName>
    </submittedName>
</protein>
<proteinExistence type="predicted"/>
<reference evidence="1 2" key="1">
    <citation type="submission" date="2019-09" db="EMBL/GenBank/DDBJ databases">
        <authorList>
            <person name="Ou C."/>
        </authorList>
    </citation>
    <scope>NUCLEOTIDE SEQUENCE [LARGE SCALE GENOMIC DNA]</scope>
    <source>
        <strain evidence="1">S2</strain>
        <tissue evidence="1">Leaf</tissue>
    </source>
</reference>
<name>A0A5N5GQZ8_9ROSA</name>
<evidence type="ECO:0000313" key="1">
    <source>
        <dbReference type="EMBL" id="KAB2617698.1"/>
    </source>
</evidence>
<comment type="caution">
    <text evidence="1">The sequence shown here is derived from an EMBL/GenBank/DDBJ whole genome shotgun (WGS) entry which is preliminary data.</text>
</comment>
<dbReference type="Proteomes" id="UP000327157">
    <property type="component" value="Chromosome 15"/>
</dbReference>
<dbReference type="EMBL" id="SMOL01000401">
    <property type="protein sequence ID" value="KAB2617698.1"/>
    <property type="molecule type" value="Genomic_DNA"/>
</dbReference>
<gene>
    <name evidence="1" type="ORF">D8674_013567</name>
</gene>
<accession>A0A5N5GQZ8</accession>